<feature type="compositionally biased region" description="Low complexity" evidence="12">
    <location>
        <begin position="641"/>
        <end position="651"/>
    </location>
</feature>
<dbReference type="InterPro" id="IPR003593">
    <property type="entry name" value="AAA+_ATPase"/>
</dbReference>
<evidence type="ECO:0000256" key="3">
    <source>
        <dbReference type="ARBA" id="ARBA00022692"/>
    </source>
</evidence>
<gene>
    <name evidence="15" type="ORF">OC846_000679</name>
</gene>
<dbReference type="GO" id="GO:0016887">
    <property type="term" value="F:ATP hydrolysis activity"/>
    <property type="evidence" value="ECO:0007669"/>
    <property type="project" value="InterPro"/>
</dbReference>
<dbReference type="GO" id="GO:0005743">
    <property type="term" value="C:mitochondrial inner membrane"/>
    <property type="evidence" value="ECO:0007669"/>
    <property type="project" value="UniProtKB-SubCell"/>
</dbReference>
<evidence type="ECO:0000256" key="1">
    <source>
        <dbReference type="ARBA" id="ARBA00004434"/>
    </source>
</evidence>
<feature type="compositionally biased region" description="Low complexity" evidence="12">
    <location>
        <begin position="7"/>
        <end position="35"/>
    </location>
</feature>
<keyword evidence="7" id="KW-0067">ATP-binding</keyword>
<dbReference type="SMART" id="SM01024">
    <property type="entry name" value="BCS1_N"/>
    <property type="match status" value="1"/>
</dbReference>
<dbReference type="AlphaFoldDB" id="A0AAN6GUK3"/>
<comment type="catalytic activity">
    <reaction evidence="11">
        <text>ATP + H2O = ADP + phosphate + H(+)</text>
        <dbReference type="Rhea" id="RHEA:13065"/>
        <dbReference type="ChEBI" id="CHEBI:15377"/>
        <dbReference type="ChEBI" id="CHEBI:15378"/>
        <dbReference type="ChEBI" id="CHEBI:30616"/>
        <dbReference type="ChEBI" id="CHEBI:43474"/>
        <dbReference type="ChEBI" id="CHEBI:456216"/>
    </reaction>
    <physiologicalReaction direction="left-to-right" evidence="11">
        <dbReference type="Rhea" id="RHEA:13066"/>
    </physiologicalReaction>
</comment>
<evidence type="ECO:0000256" key="6">
    <source>
        <dbReference type="ARBA" id="ARBA00022801"/>
    </source>
</evidence>
<accession>A0AAN6GUK3</accession>
<evidence type="ECO:0000256" key="8">
    <source>
        <dbReference type="ARBA" id="ARBA00022989"/>
    </source>
</evidence>
<feature type="domain" description="AAA+ ATPase" evidence="13">
    <location>
        <begin position="374"/>
        <end position="518"/>
    </location>
</feature>
<dbReference type="Pfam" id="PF00004">
    <property type="entry name" value="AAA"/>
    <property type="match status" value="1"/>
</dbReference>
<keyword evidence="5" id="KW-0999">Mitochondrion inner membrane</keyword>
<evidence type="ECO:0000256" key="10">
    <source>
        <dbReference type="ARBA" id="ARBA00023136"/>
    </source>
</evidence>
<dbReference type="Pfam" id="PF25426">
    <property type="entry name" value="AAA_lid_BCS1"/>
    <property type="match status" value="1"/>
</dbReference>
<proteinExistence type="inferred from homology"/>
<comment type="caution">
    <text evidence="15">The sequence shown here is derived from an EMBL/GenBank/DDBJ whole genome shotgun (WGS) entry which is preliminary data.</text>
</comment>
<feature type="region of interest" description="Disordered" evidence="12">
    <location>
        <begin position="556"/>
        <end position="586"/>
    </location>
</feature>
<feature type="compositionally biased region" description="Basic and acidic residues" evidence="12">
    <location>
        <begin position="654"/>
        <end position="685"/>
    </location>
</feature>
<dbReference type="InterPro" id="IPR014851">
    <property type="entry name" value="BCS1_N"/>
</dbReference>
<dbReference type="InterPro" id="IPR050747">
    <property type="entry name" value="Mitochondrial_chaperone_BCS1"/>
</dbReference>
<evidence type="ECO:0000256" key="5">
    <source>
        <dbReference type="ARBA" id="ARBA00022792"/>
    </source>
</evidence>
<keyword evidence="4" id="KW-0547">Nucleotide-binding</keyword>
<organism evidence="15 16">
    <name type="scientific">Tilletia horrida</name>
    <dbReference type="NCBI Taxonomy" id="155126"/>
    <lineage>
        <taxon>Eukaryota</taxon>
        <taxon>Fungi</taxon>
        <taxon>Dikarya</taxon>
        <taxon>Basidiomycota</taxon>
        <taxon>Ustilaginomycotina</taxon>
        <taxon>Exobasidiomycetes</taxon>
        <taxon>Tilletiales</taxon>
        <taxon>Tilletiaceae</taxon>
        <taxon>Tilletia</taxon>
    </lineage>
</organism>
<dbReference type="InterPro" id="IPR057495">
    <property type="entry name" value="AAA_lid_BCS1"/>
</dbReference>
<comment type="subcellular location">
    <subcellularLocation>
        <location evidence="1">Mitochondrion inner membrane</location>
        <topology evidence="1">Single-pass membrane protein</topology>
    </subcellularLocation>
</comment>
<dbReference type="InterPro" id="IPR003959">
    <property type="entry name" value="ATPase_AAA_core"/>
</dbReference>
<keyword evidence="9" id="KW-0496">Mitochondrion</keyword>
<evidence type="ECO:0000256" key="11">
    <source>
        <dbReference type="ARBA" id="ARBA00048778"/>
    </source>
</evidence>
<keyword evidence="3" id="KW-0812">Transmembrane</keyword>
<feature type="region of interest" description="Disordered" evidence="12">
    <location>
        <begin position="1"/>
        <end position="35"/>
    </location>
</feature>
<dbReference type="SMART" id="SM00382">
    <property type="entry name" value="AAA"/>
    <property type="match status" value="1"/>
</dbReference>
<keyword evidence="16" id="KW-1185">Reference proteome</keyword>
<evidence type="ECO:0000259" key="13">
    <source>
        <dbReference type="SMART" id="SM00382"/>
    </source>
</evidence>
<comment type="similarity">
    <text evidence="2">Belongs to the AAA ATPase family. BCS1 subfamily.</text>
</comment>
<feature type="domain" description="BCS1 N-terminal" evidence="14">
    <location>
        <begin position="121"/>
        <end position="341"/>
    </location>
</feature>
<evidence type="ECO:0008006" key="17">
    <source>
        <dbReference type="Google" id="ProtNLM"/>
    </source>
</evidence>
<dbReference type="GO" id="GO:0005524">
    <property type="term" value="F:ATP binding"/>
    <property type="evidence" value="ECO:0007669"/>
    <property type="project" value="UniProtKB-KW"/>
</dbReference>
<dbReference type="Pfam" id="PF08740">
    <property type="entry name" value="BCS1_N"/>
    <property type="match status" value="1"/>
</dbReference>
<reference evidence="15" key="1">
    <citation type="journal article" date="2023" name="PhytoFront">
        <title>Draft Genome Resources of Seven Strains of Tilletia horrida, Causal Agent of Kernel Smut of Rice.</title>
        <authorList>
            <person name="Khanal S."/>
            <person name="Antony Babu S."/>
            <person name="Zhou X.G."/>
        </authorList>
    </citation>
    <scope>NUCLEOTIDE SEQUENCE</scope>
    <source>
        <strain evidence="15">TX6</strain>
    </source>
</reference>
<name>A0AAN6GUK3_9BASI</name>
<evidence type="ECO:0000313" key="16">
    <source>
        <dbReference type="Proteomes" id="UP001176517"/>
    </source>
</evidence>
<keyword evidence="8" id="KW-1133">Transmembrane helix</keyword>
<dbReference type="Proteomes" id="UP001176517">
    <property type="component" value="Unassembled WGS sequence"/>
</dbReference>
<keyword evidence="6" id="KW-0378">Hydrolase</keyword>
<sequence>MTDDSTKAQSNGTSSQSSQSQQQQPAQKNKNTTNTQSTTALLQQLAQRYGFIASLANPVGGLALGALSAAGANSLTNPNSEEGASDSSGEDAGPVTPFTLAQNVLASLTGSGSNTGGLRLLLIGFFIAYARSLLDNASTLVRRFFVTTVELGRDNHTPSYFWVQRAIRKAEIGKRLNRFTVEAHSAEEDEAIARGQDLPLIEGLPMECEVGFFINPKTGKIYPSFFDALRLRNRSGGKVGRLFRRLQLACMRVVPFTPHALTYAWLDSRKEERKTPYGNEKYLSDLSTLSRSRTPLEEFLKHARFLYSRENTNKTRVYVSDPNDRSWEMVTSRPKRLFSSVLLEGRTQEALLSDIRAFLSKRMRSFYAQRGVPHRRGYLLYGPPGSGKTSSIVAIAGELNLNVYALSLAQKGLDEQLLIELAGDCETPCILLLEDIDAAFVGRSRTDAGGAEDEQKKEGDTIGSENRVTFSALLQLLDGAASSENRVVFATTNHIERLDPALIRPGRIDVRVEYRNASRRQARGLFMRIFTTLSAQELDERLIEAKRAYEETVAHHAELGSPVRSRADAAPTSNGNATSPTVQVRKIKGPSDPDFEDSIFHPALVKLANEFAAQIPERKLSMAQLQGFLIKRAMSAQQDARSKAAAAASKAGRPHAEEVRVPLGQEKKSDGGGDSESEKKGDGFVIGVKREEDSVELKMMLGAARRAVAEVGAFVAGEADNVDVGVSL</sequence>
<feature type="region of interest" description="Disordered" evidence="12">
    <location>
        <begin position="641"/>
        <end position="685"/>
    </location>
</feature>
<dbReference type="PANTHER" id="PTHR23070">
    <property type="entry name" value="BCS1 AAA-TYPE ATPASE"/>
    <property type="match status" value="1"/>
</dbReference>
<evidence type="ECO:0000256" key="9">
    <source>
        <dbReference type="ARBA" id="ARBA00023128"/>
    </source>
</evidence>
<evidence type="ECO:0000313" key="15">
    <source>
        <dbReference type="EMBL" id="KAK0557228.1"/>
    </source>
</evidence>
<dbReference type="SUPFAM" id="SSF52540">
    <property type="entry name" value="P-loop containing nucleoside triphosphate hydrolases"/>
    <property type="match status" value="1"/>
</dbReference>
<evidence type="ECO:0000256" key="12">
    <source>
        <dbReference type="SAM" id="MobiDB-lite"/>
    </source>
</evidence>
<dbReference type="EMBL" id="JAPDMZ010000007">
    <property type="protein sequence ID" value="KAK0557228.1"/>
    <property type="molecule type" value="Genomic_DNA"/>
</dbReference>
<dbReference type="InterPro" id="IPR003960">
    <property type="entry name" value="ATPase_AAA_CS"/>
</dbReference>
<evidence type="ECO:0000259" key="14">
    <source>
        <dbReference type="SMART" id="SM01024"/>
    </source>
</evidence>
<dbReference type="PROSITE" id="PS00674">
    <property type="entry name" value="AAA"/>
    <property type="match status" value="1"/>
</dbReference>
<evidence type="ECO:0000256" key="7">
    <source>
        <dbReference type="ARBA" id="ARBA00022840"/>
    </source>
</evidence>
<protein>
    <recommendedName>
        <fullName evidence="17">AAA+ ATPase domain-containing protein</fullName>
    </recommendedName>
</protein>
<dbReference type="InterPro" id="IPR027417">
    <property type="entry name" value="P-loop_NTPase"/>
</dbReference>
<evidence type="ECO:0000256" key="4">
    <source>
        <dbReference type="ARBA" id="ARBA00022741"/>
    </source>
</evidence>
<evidence type="ECO:0000256" key="2">
    <source>
        <dbReference type="ARBA" id="ARBA00007448"/>
    </source>
</evidence>
<feature type="compositionally biased region" description="Polar residues" evidence="12">
    <location>
        <begin position="571"/>
        <end position="582"/>
    </location>
</feature>
<keyword evidence="10" id="KW-0472">Membrane</keyword>
<dbReference type="Gene3D" id="3.40.50.300">
    <property type="entry name" value="P-loop containing nucleotide triphosphate hydrolases"/>
    <property type="match status" value="1"/>
</dbReference>